<feature type="repeat" description="ANK" evidence="3">
    <location>
        <begin position="348"/>
        <end position="381"/>
    </location>
</feature>
<dbReference type="Proteomes" id="UP000036947">
    <property type="component" value="Unassembled WGS sequence"/>
</dbReference>
<dbReference type="PANTHER" id="PTHR24161">
    <property type="entry name" value="ANK_REP_REGION DOMAIN-CONTAINING PROTEIN-RELATED"/>
    <property type="match status" value="1"/>
</dbReference>
<dbReference type="PRINTS" id="PR01415">
    <property type="entry name" value="ANKYRIN"/>
</dbReference>
<keyword evidence="1" id="KW-0677">Repeat</keyword>
<feature type="repeat" description="ANK" evidence="3">
    <location>
        <begin position="106"/>
        <end position="135"/>
    </location>
</feature>
<dbReference type="SUPFAM" id="SSF48403">
    <property type="entry name" value="Ankyrin repeat"/>
    <property type="match status" value="2"/>
</dbReference>
<gene>
    <name evidence="4" type="ORF">TOPH_02425</name>
</gene>
<keyword evidence="2 3" id="KW-0040">ANK repeat</keyword>
<reference evidence="4 5" key="1">
    <citation type="journal article" date="2015" name="BMC Genomics">
        <title>The genome of the truffle-parasite Tolypocladium ophioglossoides and the evolution of antifungal peptaibiotics.</title>
        <authorList>
            <person name="Quandt C.A."/>
            <person name="Bushley K.E."/>
            <person name="Spatafora J.W."/>
        </authorList>
    </citation>
    <scope>NUCLEOTIDE SEQUENCE [LARGE SCALE GENOMIC DNA]</scope>
    <source>
        <strain evidence="4 5">CBS 100239</strain>
    </source>
</reference>
<dbReference type="PROSITE" id="PS50297">
    <property type="entry name" value="ANK_REP_REGION"/>
    <property type="match status" value="2"/>
</dbReference>
<dbReference type="SMART" id="SM00248">
    <property type="entry name" value="ANK"/>
    <property type="match status" value="10"/>
</dbReference>
<organism evidence="4 5">
    <name type="scientific">Tolypocladium ophioglossoides (strain CBS 100239)</name>
    <name type="common">Snaketongue truffleclub</name>
    <name type="synonym">Elaphocordyceps ophioglossoides</name>
    <dbReference type="NCBI Taxonomy" id="1163406"/>
    <lineage>
        <taxon>Eukaryota</taxon>
        <taxon>Fungi</taxon>
        <taxon>Dikarya</taxon>
        <taxon>Ascomycota</taxon>
        <taxon>Pezizomycotina</taxon>
        <taxon>Sordariomycetes</taxon>
        <taxon>Hypocreomycetidae</taxon>
        <taxon>Hypocreales</taxon>
        <taxon>Ophiocordycipitaceae</taxon>
        <taxon>Tolypocladium</taxon>
    </lineage>
</organism>
<dbReference type="STRING" id="1163406.A0A0L0NGP1"/>
<dbReference type="OrthoDB" id="341259at2759"/>
<proteinExistence type="predicted"/>
<dbReference type="PANTHER" id="PTHR24161:SF124">
    <property type="entry name" value="TRANSIENT RECEPTOR POTENTIAL CHANNEL PYREXIA"/>
    <property type="match status" value="1"/>
</dbReference>
<dbReference type="PROSITE" id="PS50088">
    <property type="entry name" value="ANK_REPEAT"/>
    <property type="match status" value="4"/>
</dbReference>
<dbReference type="Pfam" id="PF12796">
    <property type="entry name" value="Ank_2"/>
    <property type="match status" value="2"/>
</dbReference>
<dbReference type="Pfam" id="PF13606">
    <property type="entry name" value="Ank_3"/>
    <property type="match status" value="1"/>
</dbReference>
<evidence type="ECO:0000256" key="1">
    <source>
        <dbReference type="ARBA" id="ARBA00022737"/>
    </source>
</evidence>
<name>A0A0L0NGP1_TOLOC</name>
<dbReference type="Pfam" id="PF00023">
    <property type="entry name" value="Ank"/>
    <property type="match status" value="2"/>
</dbReference>
<protein>
    <submittedName>
        <fullName evidence="4">Putative ankyrin repeat protein</fullName>
    </submittedName>
</protein>
<feature type="repeat" description="ANK" evidence="3">
    <location>
        <begin position="209"/>
        <end position="230"/>
    </location>
</feature>
<evidence type="ECO:0000313" key="5">
    <source>
        <dbReference type="Proteomes" id="UP000036947"/>
    </source>
</evidence>
<accession>A0A0L0NGP1</accession>
<sequence length="675" mass="74187">MATIGHLPAEIILFVGEATNSSRSIAALARTGRRFYNALNVLLYKFNATRDHPAKSCLLWAAKSGCLETIKLGHRYGADLNVDGTTDDDWDFVEDSIEGTAIPFATPLQIAAHYDHFDIVQYLLESDVIIHAESRNLCDCGGGKVRFPLHEAFYHCTNDDMAALLIEHGSYLEGLGSPALHVAATLNKVHLFRALLEVPEVQADARNEVEDTALHYAAKMGNLEIVRLLLARPEVDAGAAGELLCTPLHYAALNCRLGAIKLLLDRPEVDIDAGTESGDTAIDYAFRSKTMCSVKLIETLLHRPGVDAAVKRSRCHKAVCLAAQRSRVDIIRTLLHRTEVGAGDKTPIGNTALHAAAQSENVHVVEFLLRQPGVDVNASGNGGETPLHWAMDGPKDVIQTLIDAGADIHKPGALGTPLRYAVLYCNNSAIKMLLSHGADPSVPKSGLDDGLTLLHHCFRPGWEPEETKPDRKIVLNLVKGGADLDTMSTMATAASPPEPLEKWRNEGTPLFFATAYMEETFFMEILLDAGARADSVVVDRMAAEGSPQSFLAGLFRHEFGVYPYHARAADDEISDEMVRRVRGRVRSLLKYGARLDNVNGEQSALEYACEVAYKSALRHELLWLLLWNSTSRNVSLEHVERVVLLYDLKENTDDAQAENCCKILARLSRFIERVF</sequence>
<evidence type="ECO:0000256" key="3">
    <source>
        <dbReference type="PROSITE-ProRule" id="PRU00023"/>
    </source>
</evidence>
<keyword evidence="5" id="KW-1185">Reference proteome</keyword>
<dbReference type="EMBL" id="LFRF01000004">
    <property type="protein sequence ID" value="KND92905.1"/>
    <property type="molecule type" value="Genomic_DNA"/>
</dbReference>
<dbReference type="AlphaFoldDB" id="A0A0L0NGP1"/>
<dbReference type="Gene3D" id="1.25.40.20">
    <property type="entry name" value="Ankyrin repeat-containing domain"/>
    <property type="match status" value="3"/>
</dbReference>
<dbReference type="InterPro" id="IPR002110">
    <property type="entry name" value="Ankyrin_rpt"/>
</dbReference>
<feature type="repeat" description="ANK" evidence="3">
    <location>
        <begin position="416"/>
        <end position="445"/>
    </location>
</feature>
<dbReference type="InterPro" id="IPR036770">
    <property type="entry name" value="Ankyrin_rpt-contain_sf"/>
</dbReference>
<evidence type="ECO:0000256" key="2">
    <source>
        <dbReference type="ARBA" id="ARBA00023043"/>
    </source>
</evidence>
<comment type="caution">
    <text evidence="4">The sequence shown here is derived from an EMBL/GenBank/DDBJ whole genome shotgun (WGS) entry which is preliminary data.</text>
</comment>
<evidence type="ECO:0000313" key="4">
    <source>
        <dbReference type="EMBL" id="KND92905.1"/>
    </source>
</evidence>